<dbReference type="Pfam" id="PF12864">
    <property type="entry name" value="DUF3822"/>
    <property type="match status" value="1"/>
</dbReference>
<accession>A0A0D0HCX1</accession>
<evidence type="ECO:0000313" key="2">
    <source>
        <dbReference type="Proteomes" id="UP000032046"/>
    </source>
</evidence>
<name>A0A0D0HCX1_9BACT</name>
<dbReference type="InterPro" id="IPR024213">
    <property type="entry name" value="DUF3822"/>
</dbReference>
<protein>
    <recommendedName>
        <fullName evidence="3">DUF3822 family protein</fullName>
    </recommendedName>
</protein>
<reference evidence="1 2" key="1">
    <citation type="submission" date="2015-01" db="EMBL/GenBank/DDBJ databases">
        <title>Comparative genomics of non-oral Prevotella species.</title>
        <authorList>
            <person name="Accetto T."/>
            <person name="Nograsek B."/>
            <person name="Avgustin G."/>
        </authorList>
    </citation>
    <scope>NUCLEOTIDE SEQUENCE [LARGE SCALE GENOMIC DNA]</scope>
    <source>
        <strain evidence="1 2">P5-119</strain>
    </source>
</reference>
<gene>
    <name evidence="1" type="ORF">ST44_07025</name>
</gene>
<keyword evidence="2" id="KW-1185">Reference proteome</keyword>
<evidence type="ECO:0000313" key="1">
    <source>
        <dbReference type="EMBL" id="KIP62550.1"/>
    </source>
</evidence>
<sequence>MTMQETGNNISQQEHRLMIRVGHGSLAFAYRNGDGAGFSFVPYAINGGISMAANLREALRDDTLRLAKWRKVQVLLDSPVVMVPIDEYDEHSKELLYNYTVMGQENNAVLATILPQVNAVALYSLNKDLRLVLTDNFSDIKVHPVCGATWQYLQRRSMAGNNEKLYCYFHDGKMELCSFRKNRFRFSNTFEVAHANDAAYFILSVWNQLAMNEKKDDIYLCGEFKERDALIEELHRFVANIYKIKASSDFNRHPLTLQEGVPFDMVTALLK</sequence>
<proteinExistence type="predicted"/>
<comment type="caution">
    <text evidence="1">The sequence shown here is derived from an EMBL/GenBank/DDBJ whole genome shotgun (WGS) entry which is preliminary data.</text>
</comment>
<dbReference type="RefSeq" id="WP_042519197.1">
    <property type="nucleotide sequence ID" value="NZ_DAIPDX010000004.1"/>
</dbReference>
<dbReference type="AlphaFoldDB" id="A0A0D0HCX1"/>
<dbReference type="EMBL" id="JXQK01000053">
    <property type="protein sequence ID" value="KIP62550.1"/>
    <property type="molecule type" value="Genomic_DNA"/>
</dbReference>
<dbReference type="Gene3D" id="3.30.420.260">
    <property type="match status" value="1"/>
</dbReference>
<dbReference type="Proteomes" id="UP000032046">
    <property type="component" value="Unassembled WGS sequence"/>
</dbReference>
<dbReference type="STRING" id="1602171.ST44_07025"/>
<evidence type="ECO:0008006" key="3">
    <source>
        <dbReference type="Google" id="ProtNLM"/>
    </source>
</evidence>
<organism evidence="1 2">
    <name type="scientific">Prevotella pectinovora</name>
    <dbReference type="NCBI Taxonomy" id="1602169"/>
    <lineage>
        <taxon>Bacteria</taxon>
        <taxon>Pseudomonadati</taxon>
        <taxon>Bacteroidota</taxon>
        <taxon>Bacteroidia</taxon>
        <taxon>Bacteroidales</taxon>
        <taxon>Prevotellaceae</taxon>
        <taxon>Prevotella</taxon>
    </lineage>
</organism>
<dbReference type="Gene3D" id="3.30.420.250">
    <property type="match status" value="1"/>
</dbReference>
<dbReference type="CDD" id="cd24013">
    <property type="entry name" value="ASKHA_ATPase_BT3980-like"/>
    <property type="match status" value="1"/>
</dbReference>